<dbReference type="Proteomes" id="UP001499933">
    <property type="component" value="Unassembled WGS sequence"/>
</dbReference>
<protein>
    <recommendedName>
        <fullName evidence="3">AAA family ATPase</fullName>
    </recommendedName>
</protein>
<dbReference type="SUPFAM" id="SSF52540">
    <property type="entry name" value="P-loop containing nucleoside triphosphate hydrolases"/>
    <property type="match status" value="1"/>
</dbReference>
<comment type="caution">
    <text evidence="1">The sequence shown here is derived from an EMBL/GenBank/DDBJ whole genome shotgun (WGS) entry which is preliminary data.</text>
</comment>
<dbReference type="InterPro" id="IPR027417">
    <property type="entry name" value="P-loop_NTPase"/>
</dbReference>
<evidence type="ECO:0000313" key="1">
    <source>
        <dbReference type="EMBL" id="GAA1951168.1"/>
    </source>
</evidence>
<dbReference type="Gene3D" id="3.40.50.300">
    <property type="entry name" value="P-loop containing nucleotide triphosphate hydrolases"/>
    <property type="match status" value="1"/>
</dbReference>
<dbReference type="EMBL" id="BAAAOG010000001">
    <property type="protein sequence ID" value="GAA1951168.1"/>
    <property type="molecule type" value="Genomic_DNA"/>
</dbReference>
<proteinExistence type="predicted"/>
<organism evidence="1 2">
    <name type="scientific">Microbacterium deminutum</name>
    <dbReference type="NCBI Taxonomy" id="344164"/>
    <lineage>
        <taxon>Bacteria</taxon>
        <taxon>Bacillati</taxon>
        <taxon>Actinomycetota</taxon>
        <taxon>Actinomycetes</taxon>
        <taxon>Micrococcales</taxon>
        <taxon>Microbacteriaceae</taxon>
        <taxon>Microbacterium</taxon>
    </lineage>
</organism>
<evidence type="ECO:0008006" key="3">
    <source>
        <dbReference type="Google" id="ProtNLM"/>
    </source>
</evidence>
<sequence length="386" mass="41555">MSAAEKTVEKRTVCATPFSLITPTRMQWVWAGKIPVGTVTANVGKGGIGKTTFELWQIARLTRGELEGDWAGRAITVLIVTPEDDPGAVTRPRLEAAGADLDRVFNLTVAAELGGATRERRMKLPLDMEQLGEVVTETGAQLVFIDGMTTAFEGSTDSKEDMRAALDPLIDLAQRRDIAVIVTHHSRKGNGNLTDLISGSHAIRDAVRSVLFFVRDEETGEVIITQDKSNYGAETASCKFRLVSATVETPDGQTEVGSVEWLGESDVSAADLIARTYSDGDADDRNAAQQFVLDYLHGREAWEANAGEVLKAGRAAGFSDNELKHARRRSRNPRIESTKSAFGGAWVWVIEAEGATEGAEGAMPTARGTFGTFVAPSTDPSERDAA</sequence>
<keyword evidence="2" id="KW-1185">Reference proteome</keyword>
<evidence type="ECO:0000313" key="2">
    <source>
        <dbReference type="Proteomes" id="UP001499933"/>
    </source>
</evidence>
<accession>A0ABN2QFA3</accession>
<reference evidence="1 2" key="1">
    <citation type="journal article" date="2019" name="Int. J. Syst. Evol. Microbiol.">
        <title>The Global Catalogue of Microorganisms (GCM) 10K type strain sequencing project: providing services to taxonomists for standard genome sequencing and annotation.</title>
        <authorList>
            <consortium name="The Broad Institute Genomics Platform"/>
            <consortium name="The Broad Institute Genome Sequencing Center for Infectious Disease"/>
            <person name="Wu L."/>
            <person name="Ma J."/>
        </authorList>
    </citation>
    <scope>NUCLEOTIDE SEQUENCE [LARGE SCALE GENOMIC DNA]</scope>
    <source>
        <strain evidence="1 2">JCM 14901</strain>
    </source>
</reference>
<dbReference type="RefSeq" id="WP_344092111.1">
    <property type="nucleotide sequence ID" value="NZ_BAAAOG010000001.1"/>
</dbReference>
<dbReference type="Pfam" id="PF13481">
    <property type="entry name" value="AAA_25"/>
    <property type="match status" value="1"/>
</dbReference>
<gene>
    <name evidence="1" type="ORF">GCM10009776_11470</name>
</gene>
<name>A0ABN2QFA3_9MICO</name>